<keyword evidence="2" id="KW-1185">Reference proteome</keyword>
<dbReference type="Proteomes" id="UP001430172">
    <property type="component" value="Unassembled WGS sequence"/>
</dbReference>
<gene>
    <name evidence="1" type="ORF">JQN70_03605</name>
</gene>
<sequence>MSSHREAPEISKDPVADNTDVYAFVSPDKPDTVTLIANFIPFQNPQGGPNFYEFGDDVLYEINISNSGTAGEPDVTYRFRFTTGIRNRKTFLYNTGPITSISDSTWNRPQYYTVTRYQKGKGWKEIASRLACPPVNVGPRSTPNYPKLAAQAVHRIAGGRTVFAGQRAEGFHVDLGSIFDLGTLRPFQMAHLIPSATAAGVNGTQGLNVHSIAIQVPKTDLTAGNVAPKDVGDARSVIGVWATASRQKTRVIYQGRGEPVSTGPFQQVSRLGNPLFNEVITPMAEKDKWNAVLPQYDKAYAQYVKKPELAGLLPALYPGVFPKLAAYTKDRADLLAILLTGIPTGVVPGFQNYTGPNQADMLRLNLAVPPAKKPNPIGLVAGDAAGFPNGRRPVDDVVAIELRAVAGATIPLVDPSFTPDDATAGLTDGTTNTNPPFLDVFPYLGTPAGGYQTTPGTPGGAS</sequence>
<dbReference type="InterPro" id="IPR025566">
    <property type="entry name" value="DUF4331"/>
</dbReference>
<comment type="caution">
    <text evidence="1">The sequence shown here is derived from an EMBL/GenBank/DDBJ whole genome shotgun (WGS) entry which is preliminary data.</text>
</comment>
<evidence type="ECO:0000313" key="2">
    <source>
        <dbReference type="Proteomes" id="UP001430172"/>
    </source>
</evidence>
<proteinExistence type="predicted"/>
<protein>
    <submittedName>
        <fullName evidence="1">DUF4331 domain-containing protein</fullName>
    </submittedName>
</protein>
<organism evidence="1 2">
    <name type="scientific">Phycicoccus sonneratiae</name>
    <dbReference type="NCBI Taxonomy" id="2807628"/>
    <lineage>
        <taxon>Bacteria</taxon>
        <taxon>Bacillati</taxon>
        <taxon>Actinomycetota</taxon>
        <taxon>Actinomycetes</taxon>
        <taxon>Micrococcales</taxon>
        <taxon>Intrasporangiaceae</taxon>
        <taxon>Phycicoccus</taxon>
    </lineage>
</organism>
<name>A0ABS2CHW6_9MICO</name>
<reference evidence="1" key="1">
    <citation type="submission" date="2021-02" db="EMBL/GenBank/DDBJ databases">
        <title>Phycicoccus sp. MQZ13P-5T, whole genome shotgun sequence.</title>
        <authorList>
            <person name="Tuo L."/>
        </authorList>
    </citation>
    <scope>NUCLEOTIDE SEQUENCE</scope>
    <source>
        <strain evidence="1">MQZ13P-5</strain>
    </source>
</reference>
<dbReference type="RefSeq" id="WP_204129958.1">
    <property type="nucleotide sequence ID" value="NZ_JAFDVD010000005.1"/>
</dbReference>
<evidence type="ECO:0000313" key="1">
    <source>
        <dbReference type="EMBL" id="MBM6399464.1"/>
    </source>
</evidence>
<accession>A0ABS2CHW6</accession>
<dbReference type="EMBL" id="JAFDVD010000005">
    <property type="protein sequence ID" value="MBM6399464.1"/>
    <property type="molecule type" value="Genomic_DNA"/>
</dbReference>
<dbReference type="Pfam" id="PF14224">
    <property type="entry name" value="DUF4331"/>
    <property type="match status" value="1"/>
</dbReference>